<evidence type="ECO:0000256" key="3">
    <source>
        <dbReference type="ARBA" id="ARBA00023015"/>
    </source>
</evidence>
<dbReference type="AlphaFoldDB" id="A0AAQ3M8T0"/>
<dbReference type="GO" id="GO:0003713">
    <property type="term" value="F:transcription coactivator activity"/>
    <property type="evidence" value="ECO:0007669"/>
    <property type="project" value="InterPro"/>
</dbReference>
<dbReference type="InterPro" id="IPR003173">
    <property type="entry name" value="PC4_C"/>
</dbReference>
<dbReference type="GO" id="GO:0060261">
    <property type="term" value="P:positive regulation of transcription initiation by RNA polymerase II"/>
    <property type="evidence" value="ECO:0007669"/>
    <property type="project" value="InterPro"/>
</dbReference>
<dbReference type="PANTHER" id="PTHR13215">
    <property type="entry name" value="RNA POLYMERASE II TRANSCRIPTIONAL COACTIVATOR"/>
    <property type="match status" value="1"/>
</dbReference>
<evidence type="ECO:0000256" key="4">
    <source>
        <dbReference type="ARBA" id="ARBA00023125"/>
    </source>
</evidence>
<keyword evidence="5" id="KW-0804">Transcription</keyword>
<evidence type="ECO:0000256" key="1">
    <source>
        <dbReference type="ARBA" id="ARBA00004123"/>
    </source>
</evidence>
<dbReference type="Pfam" id="PF02229">
    <property type="entry name" value="PC4"/>
    <property type="match status" value="1"/>
</dbReference>
<comment type="similarity">
    <text evidence="2">Belongs to the transcriptional coactivator PC4 family.</text>
</comment>
<evidence type="ECO:0000256" key="2">
    <source>
        <dbReference type="ARBA" id="ARBA00009001"/>
    </source>
</evidence>
<name>A0AAQ3M8T0_9PEZI</name>
<dbReference type="Gene3D" id="2.30.31.10">
    <property type="entry name" value="Transcriptional Coactivator Pc4, Chain A"/>
    <property type="match status" value="1"/>
</dbReference>
<dbReference type="Proteomes" id="UP001303373">
    <property type="component" value="Chromosome 4"/>
</dbReference>
<dbReference type="GO" id="GO:0005634">
    <property type="term" value="C:nucleus"/>
    <property type="evidence" value="ECO:0007669"/>
    <property type="project" value="UniProtKB-SubCell"/>
</dbReference>
<feature type="compositionally biased region" description="Basic and acidic residues" evidence="7">
    <location>
        <begin position="17"/>
        <end position="35"/>
    </location>
</feature>
<gene>
    <name evidence="9" type="ORF">R9X50_00331100</name>
</gene>
<feature type="region of interest" description="Disordered" evidence="7">
    <location>
        <begin position="1"/>
        <end position="36"/>
    </location>
</feature>
<feature type="region of interest" description="Disordered" evidence="7">
    <location>
        <begin position="164"/>
        <end position="183"/>
    </location>
</feature>
<feature type="compositionally biased region" description="Acidic residues" evidence="7">
    <location>
        <begin position="142"/>
        <end position="151"/>
    </location>
</feature>
<proteinExistence type="inferred from homology"/>
<organism evidence="9 10">
    <name type="scientific">Acrodontium crateriforme</name>
    <dbReference type="NCBI Taxonomy" id="150365"/>
    <lineage>
        <taxon>Eukaryota</taxon>
        <taxon>Fungi</taxon>
        <taxon>Dikarya</taxon>
        <taxon>Ascomycota</taxon>
        <taxon>Pezizomycotina</taxon>
        <taxon>Dothideomycetes</taxon>
        <taxon>Dothideomycetidae</taxon>
        <taxon>Mycosphaerellales</taxon>
        <taxon>Teratosphaeriaceae</taxon>
        <taxon>Acrodontium</taxon>
    </lineage>
</organism>
<protein>
    <recommendedName>
        <fullName evidence="8">Transcriptional coactivator p15 (PC4) C-terminal domain-containing protein</fullName>
    </recommendedName>
</protein>
<dbReference type="InterPro" id="IPR045125">
    <property type="entry name" value="Sub1/Tcp4-like"/>
</dbReference>
<accession>A0AAQ3M8T0</accession>
<dbReference type="EMBL" id="CP138583">
    <property type="protein sequence ID" value="WPH00482.1"/>
    <property type="molecule type" value="Genomic_DNA"/>
</dbReference>
<evidence type="ECO:0000259" key="8">
    <source>
        <dbReference type="Pfam" id="PF02229"/>
    </source>
</evidence>
<sequence length="183" mass="20578">MPKRQNYDLDGGFIEAAPRDKKRKGEAGTATKEDNAILSTTMQKDDEGNSFWEITNNKRVVISTFKNIKMVSIREYYEKDGRSLPGKKGISLPVDQFSTIIELLPAIEDIFGNQGVKLPRPRYDAKGKSTVAEEVAKQEQGMDAEESEEDTGIVSKQDRMAARGKLDNFKMKKNHEATDDEDD</sequence>
<evidence type="ECO:0000313" key="9">
    <source>
        <dbReference type="EMBL" id="WPH00482.1"/>
    </source>
</evidence>
<evidence type="ECO:0000256" key="6">
    <source>
        <dbReference type="ARBA" id="ARBA00023242"/>
    </source>
</evidence>
<dbReference type="InterPro" id="IPR009044">
    <property type="entry name" value="ssDNA-bd_transcriptional_reg"/>
</dbReference>
<keyword evidence="3" id="KW-0805">Transcription regulation</keyword>
<keyword evidence="4" id="KW-0238">DNA-binding</keyword>
<dbReference type="SUPFAM" id="SSF54447">
    <property type="entry name" value="ssDNA-binding transcriptional regulator domain"/>
    <property type="match status" value="1"/>
</dbReference>
<reference evidence="9 10" key="1">
    <citation type="submission" date="2023-11" db="EMBL/GenBank/DDBJ databases">
        <title>An acidophilic fungus is an integral part of prey digestion in a carnivorous sundew plant.</title>
        <authorList>
            <person name="Tsai I.J."/>
        </authorList>
    </citation>
    <scope>NUCLEOTIDE SEQUENCE [LARGE SCALE GENOMIC DNA]</scope>
    <source>
        <strain evidence="9">169a</strain>
    </source>
</reference>
<feature type="region of interest" description="Disordered" evidence="7">
    <location>
        <begin position="126"/>
        <end position="159"/>
    </location>
</feature>
<evidence type="ECO:0000256" key="7">
    <source>
        <dbReference type="SAM" id="MobiDB-lite"/>
    </source>
</evidence>
<comment type="subcellular location">
    <subcellularLocation>
        <location evidence="1">Nucleus</location>
    </subcellularLocation>
</comment>
<keyword evidence="6" id="KW-0539">Nucleus</keyword>
<feature type="compositionally biased region" description="Basic and acidic residues" evidence="7">
    <location>
        <begin position="164"/>
        <end position="177"/>
    </location>
</feature>
<evidence type="ECO:0000313" key="10">
    <source>
        <dbReference type="Proteomes" id="UP001303373"/>
    </source>
</evidence>
<keyword evidence="10" id="KW-1185">Reference proteome</keyword>
<evidence type="ECO:0000256" key="5">
    <source>
        <dbReference type="ARBA" id="ARBA00023163"/>
    </source>
</evidence>
<dbReference type="GO" id="GO:0003677">
    <property type="term" value="F:DNA binding"/>
    <property type="evidence" value="ECO:0007669"/>
    <property type="project" value="UniProtKB-KW"/>
</dbReference>
<feature type="domain" description="Transcriptional coactivator p15 (PC4) C-terminal" evidence="8">
    <location>
        <begin position="52"/>
        <end position="102"/>
    </location>
</feature>